<feature type="domain" description="DNA2/NAM7 helicase-like C-terminal" evidence="2">
    <location>
        <begin position="906"/>
        <end position="1029"/>
    </location>
</feature>
<dbReference type="InterPro" id="IPR038726">
    <property type="entry name" value="PDDEXK_AddAB-type"/>
</dbReference>
<proteinExistence type="predicted"/>
<sequence length="1051" mass="120589">MKEPEAYKDQWIQSRARLSSQPYYATTQGGPKYLLNLEVPSGYRHDIRIVIWEHPPSWLPYTETSPNLVSLFGSDDEECKKMCHLFSQGEEVFFEGFLKYSAEIFWINVERILIAHPSIAIGPREIIGALHCPRIYYLEYIKNTTDNILRRPVKQISRGNVVHSICEHLTLSGEIVHLSEMGGRERTGRLREIVENETNTTFRMSSALHLLADDTLESVQKDAYFHLKDLTQETEVADFFRGRNVVTERMVNQLYGFSGVLDFLIDGSVPVELKTSSQLHEEHLIQLKVYLLVSYLDSGNRMGHLMYSKCVESRSSGECRHIHPVELTEEDIDAILYGRHRVLLMRRGMQLPSPQNMDCEECRYRRPSPYSLQKMYPACSFYCQTERYWDCYLYDEHGQITALCPLFDDCELKFSYFDTEIIDHWNKMRKAISAENEELTLLARQLRNLPEETLRMGGQKVSNLKLMTRSDQVCIFSSDEALPCLDCIPGDRVSISTEDGKNTYSGTLAGIGLNEVQVLFGGSPSEEFFGSPRYALSRDYSEKAIMRYLLRVSDYTERNRQEMRLSSGSRGKILETRALKEYDPVAVAKDLFRSKLVAIHSPSQTSDVERCVEILGHLSEKFSVLVVLRNRSEIEEFVQRYPRTHDLLIIDREEDFPPKPRVCEIGENNSPRDIQEKISLSRVIITDIGFLQRSHFFEALSHPERSYYFDYVCATGAEQFFEPMFYYIKNLGYSTLLIGDAFRMSYPVRSREARSLGLEERPFERLVLYDSYFESNDYAVYHEPFRRLPGSVVRAFEKIDSEISSERIDGNLTYIDVKGHERSVFRVDCLYQICMGDERMNYQMVIEPDRVLDAATIETLLENLTKHSISNYGPGSSFQVGECSCRVVQIDPLGSANASDPKENVSVVIRIPISLSETLQELLYSNEEEAEEVIALLKAMSPDEQKETAVITPFISQASLLKKRLYMAGIGCVSVWLPFQISGRSFRSCIISLVSANAERVIRYPLTDPGVLYTMFTSAEENLIVVGDRETIGQSRLIAEIISENRSPDEI</sequence>
<dbReference type="HOGENOM" id="CLU_290812_0_0_2"/>
<reference evidence="3 4" key="1">
    <citation type="submission" date="2011-08" db="EMBL/GenBank/DDBJ databases">
        <title>The complete genome of Methanofollis liminatans DSM 4140.</title>
        <authorList>
            <consortium name="US DOE Joint Genome Institute (JGI-PGF)"/>
            <person name="Lucas S."/>
            <person name="Han J."/>
            <person name="Lapidus A."/>
            <person name="Bruce D."/>
            <person name="Goodwin L."/>
            <person name="Pitluck S."/>
            <person name="Peters L."/>
            <person name="Kyrpides N."/>
            <person name="Mavromatis K."/>
            <person name="Ivanova N."/>
            <person name="Mikhailova N."/>
            <person name="Lu M."/>
            <person name="Detter J.C."/>
            <person name="Tapia R."/>
            <person name="Han C."/>
            <person name="Land M."/>
            <person name="Hauser L."/>
            <person name="Markowitz V."/>
            <person name="Cheng J.-F."/>
            <person name="Hugenholtz P."/>
            <person name="Woyke T."/>
            <person name="Wu D."/>
            <person name="Spring S."/>
            <person name="Schuler E."/>
            <person name="Brambilla E."/>
            <person name="Klenk H.-P."/>
            <person name="Eisen J.A."/>
        </authorList>
    </citation>
    <scope>NUCLEOTIDE SEQUENCE [LARGE SCALE GENOMIC DNA]</scope>
    <source>
        <strain evidence="3 4">DSM 4140</strain>
    </source>
</reference>
<evidence type="ECO:0000313" key="3">
    <source>
        <dbReference type="EMBL" id="EJG06158.1"/>
    </source>
</evidence>
<dbReference type="InterPro" id="IPR027417">
    <property type="entry name" value="P-loop_NTPase"/>
</dbReference>
<dbReference type="Gene3D" id="3.40.50.300">
    <property type="entry name" value="P-loop containing nucleotide triphosphate hydrolases"/>
    <property type="match status" value="1"/>
</dbReference>
<dbReference type="Pfam" id="PF13087">
    <property type="entry name" value="AAA_12"/>
    <property type="match status" value="1"/>
</dbReference>
<name>J1AMU4_9EURY</name>
<protein>
    <recommendedName>
        <fullName evidence="5">PD-(D/E)XK endonuclease-like domain-containing protein</fullName>
    </recommendedName>
</protein>
<feature type="domain" description="PD-(D/E)XK endonuclease-like" evidence="1">
    <location>
        <begin position="130"/>
        <end position="366"/>
    </location>
</feature>
<dbReference type="EMBL" id="CM001555">
    <property type="protein sequence ID" value="EJG06158.1"/>
    <property type="molecule type" value="Genomic_DNA"/>
</dbReference>
<dbReference type="Gene3D" id="3.90.320.10">
    <property type="match status" value="1"/>
</dbReference>
<gene>
    <name evidence="3" type="ORF">Metli_0182</name>
</gene>
<evidence type="ECO:0008006" key="5">
    <source>
        <dbReference type="Google" id="ProtNLM"/>
    </source>
</evidence>
<dbReference type="InterPro" id="IPR041679">
    <property type="entry name" value="DNA2/NAM7-like_C"/>
</dbReference>
<dbReference type="InterPro" id="IPR011604">
    <property type="entry name" value="PDDEXK-like_dom_sf"/>
</dbReference>
<accession>J1AMU4</accession>
<evidence type="ECO:0000313" key="4">
    <source>
        <dbReference type="Proteomes" id="UP000005095"/>
    </source>
</evidence>
<dbReference type="Proteomes" id="UP000005095">
    <property type="component" value="Chromosome"/>
</dbReference>
<dbReference type="Pfam" id="PF12705">
    <property type="entry name" value="PDDEXK_1"/>
    <property type="match status" value="1"/>
</dbReference>
<dbReference type="AlphaFoldDB" id="J1AMU4"/>
<evidence type="ECO:0000259" key="2">
    <source>
        <dbReference type="Pfam" id="PF13087"/>
    </source>
</evidence>
<keyword evidence="4" id="KW-1185">Reference proteome</keyword>
<organism evidence="3 4">
    <name type="scientific">Methanofollis liminatans DSM 4140</name>
    <dbReference type="NCBI Taxonomy" id="28892"/>
    <lineage>
        <taxon>Archaea</taxon>
        <taxon>Methanobacteriati</taxon>
        <taxon>Methanobacteriota</taxon>
        <taxon>Stenosarchaea group</taxon>
        <taxon>Methanomicrobia</taxon>
        <taxon>Methanomicrobiales</taxon>
        <taxon>Methanomicrobiaceae</taxon>
        <taxon>Methanofollis</taxon>
    </lineage>
</organism>
<dbReference type="STRING" id="28892.Metli_0182"/>
<evidence type="ECO:0000259" key="1">
    <source>
        <dbReference type="Pfam" id="PF12705"/>
    </source>
</evidence>